<proteinExistence type="predicted"/>
<name>A0A9W6B4K9_9FLAO</name>
<dbReference type="InterPro" id="IPR021505">
    <property type="entry name" value="Phage_B3_Orf6"/>
</dbReference>
<sequence>MSTLNGFTEAELAAALREKRAEREKDRKAYKELVYQTVPALIDTIAEATAKLMEVKKNVYTQLQSILEMKYEVYGVKEEQQTHTFSDAKGRSVTIGYNIVDNWDDTVNSGIAKINQYIQSLASKDADAETITIINQLLKRDAKGNLKSSRVLELISLADKLNNETFTDGIQIIKDSYAPNRTSFFIKANTVDKDGNKMELPLNISSVPFPEEFDVSFLIPEKDGKA</sequence>
<evidence type="ECO:0008006" key="3">
    <source>
        <dbReference type="Google" id="ProtNLM"/>
    </source>
</evidence>
<comment type="caution">
    <text evidence="1">The sequence shown here is derived from an EMBL/GenBank/DDBJ whole genome shotgun (WGS) entry which is preliminary data.</text>
</comment>
<reference evidence="1" key="1">
    <citation type="submission" date="2022-07" db="EMBL/GenBank/DDBJ databases">
        <title>Taxonomy of Novel Oxalotrophic and Methylotrophic Bacteria.</title>
        <authorList>
            <person name="Sahin N."/>
            <person name="Tani A."/>
        </authorList>
    </citation>
    <scope>NUCLEOTIDE SEQUENCE</scope>
    <source>
        <strain evidence="1">AM327</strain>
    </source>
</reference>
<accession>A0A9W6B4K9</accession>
<dbReference type="EMBL" id="BRVP01000004">
    <property type="protein sequence ID" value="GLB51737.1"/>
    <property type="molecule type" value="Genomic_DNA"/>
</dbReference>
<evidence type="ECO:0000313" key="1">
    <source>
        <dbReference type="EMBL" id="GLB51737.1"/>
    </source>
</evidence>
<evidence type="ECO:0000313" key="2">
    <source>
        <dbReference type="Proteomes" id="UP001143545"/>
    </source>
</evidence>
<dbReference type="Pfam" id="PF11363">
    <property type="entry name" value="DUF3164"/>
    <property type="match status" value="1"/>
</dbReference>
<dbReference type="RefSeq" id="WP_281752580.1">
    <property type="nucleotide sequence ID" value="NZ_BRVP01000004.1"/>
</dbReference>
<keyword evidence="2" id="KW-1185">Reference proteome</keyword>
<protein>
    <recommendedName>
        <fullName evidence="3">DUF3164 family protein</fullName>
    </recommendedName>
</protein>
<gene>
    <name evidence="1" type="ORF">NBRC110019_07760</name>
</gene>
<dbReference type="AlphaFoldDB" id="A0A9W6B4K9"/>
<dbReference type="Proteomes" id="UP001143545">
    <property type="component" value="Unassembled WGS sequence"/>
</dbReference>
<organism evidence="1 2">
    <name type="scientific">Neptunitalea chrysea</name>
    <dbReference type="NCBI Taxonomy" id="1647581"/>
    <lineage>
        <taxon>Bacteria</taxon>
        <taxon>Pseudomonadati</taxon>
        <taxon>Bacteroidota</taxon>
        <taxon>Flavobacteriia</taxon>
        <taxon>Flavobacteriales</taxon>
        <taxon>Flavobacteriaceae</taxon>
        <taxon>Neptunitalea</taxon>
    </lineage>
</organism>